<proteinExistence type="predicted"/>
<evidence type="ECO:0000313" key="3">
    <source>
        <dbReference type="Proteomes" id="UP000826661"/>
    </source>
</evidence>
<gene>
    <name evidence="2" type="ORF">H0G86_004600</name>
</gene>
<dbReference type="AlphaFoldDB" id="A0A8G0PEA6"/>
<dbReference type="EMBL" id="CP075865">
    <property type="protein sequence ID" value="QYS97367.1"/>
    <property type="molecule type" value="Genomic_DNA"/>
</dbReference>
<feature type="region of interest" description="Disordered" evidence="1">
    <location>
        <begin position="34"/>
        <end position="66"/>
    </location>
</feature>
<reference evidence="2 3" key="1">
    <citation type="journal article" date="2021" name="BMC Genomics">
        <title>Telomere-to-telomere genome assembly of asparaginase-producing Trichoderma simmonsii.</title>
        <authorList>
            <person name="Chung D."/>
            <person name="Kwon Y.M."/>
            <person name="Yang Y."/>
        </authorList>
    </citation>
    <scope>NUCLEOTIDE SEQUENCE [LARGE SCALE GENOMIC DNA]</scope>
    <source>
        <strain evidence="2 3">GH-Sj1</strain>
    </source>
</reference>
<feature type="region of interest" description="Disordered" evidence="1">
    <location>
        <begin position="128"/>
        <end position="150"/>
    </location>
</feature>
<organism evidence="2 3">
    <name type="scientific">Trichoderma simmonsii</name>
    <dbReference type="NCBI Taxonomy" id="1491479"/>
    <lineage>
        <taxon>Eukaryota</taxon>
        <taxon>Fungi</taxon>
        <taxon>Dikarya</taxon>
        <taxon>Ascomycota</taxon>
        <taxon>Pezizomycotina</taxon>
        <taxon>Sordariomycetes</taxon>
        <taxon>Hypocreomycetidae</taxon>
        <taxon>Hypocreales</taxon>
        <taxon>Hypocreaceae</taxon>
        <taxon>Trichoderma</taxon>
    </lineage>
</organism>
<dbReference type="Proteomes" id="UP000826661">
    <property type="component" value="Chromosome II"/>
</dbReference>
<protein>
    <submittedName>
        <fullName evidence="2">Uncharacterized protein</fullName>
    </submittedName>
</protein>
<evidence type="ECO:0000256" key="1">
    <source>
        <dbReference type="SAM" id="MobiDB-lite"/>
    </source>
</evidence>
<keyword evidence="3" id="KW-1185">Reference proteome</keyword>
<evidence type="ECO:0000313" key="2">
    <source>
        <dbReference type="EMBL" id="QYS97367.1"/>
    </source>
</evidence>
<name>A0A8G0PEA6_9HYPO</name>
<feature type="region of interest" description="Disordered" evidence="1">
    <location>
        <begin position="82"/>
        <end position="116"/>
    </location>
</feature>
<feature type="compositionally biased region" description="Polar residues" evidence="1">
    <location>
        <begin position="87"/>
        <end position="111"/>
    </location>
</feature>
<sequence length="150" mass="15747">MYEYVRVRASPSRVLSCVARKPGCKSASLASVHGDVMSLPGRPDSSERLPAAESQHPVQSNGRQPQLLRPIRYATATLTCPPARAESCSTQGQTSYGGFVRTSPTGQSNAASVARSDCGSDMLHASRAGSMAAASPASLSEVVDLQRRPS</sequence>
<accession>A0A8G0PEA6</accession>